<reference evidence="4 6" key="2">
    <citation type="journal article" date="2013" name="Nature">
        <title>Insights into bilaterian evolution from three spiralian genomes.</title>
        <authorList>
            <person name="Simakov O."/>
            <person name="Marletaz F."/>
            <person name="Cho S.J."/>
            <person name="Edsinger-Gonzales E."/>
            <person name="Havlak P."/>
            <person name="Hellsten U."/>
            <person name="Kuo D.H."/>
            <person name="Larsson T."/>
            <person name="Lv J."/>
            <person name="Arendt D."/>
            <person name="Savage R."/>
            <person name="Osoegawa K."/>
            <person name="de Jong P."/>
            <person name="Grimwood J."/>
            <person name="Chapman J.A."/>
            <person name="Shapiro H."/>
            <person name="Aerts A."/>
            <person name="Otillar R.P."/>
            <person name="Terry A.Y."/>
            <person name="Boore J.L."/>
            <person name="Grigoriev I.V."/>
            <person name="Lindberg D.R."/>
            <person name="Seaver E.C."/>
            <person name="Weisblat D.A."/>
            <person name="Putnam N.H."/>
            <person name="Rokhsar D.S."/>
        </authorList>
    </citation>
    <scope>NUCLEOTIDE SEQUENCE</scope>
    <source>
        <strain evidence="4 6">I ESC-2004</strain>
    </source>
</reference>
<reference evidence="6" key="1">
    <citation type="submission" date="2012-12" db="EMBL/GenBank/DDBJ databases">
        <authorList>
            <person name="Hellsten U."/>
            <person name="Grimwood J."/>
            <person name="Chapman J.A."/>
            <person name="Shapiro H."/>
            <person name="Aerts A."/>
            <person name="Otillar R.P."/>
            <person name="Terry A.Y."/>
            <person name="Boore J.L."/>
            <person name="Simakov O."/>
            <person name="Marletaz F."/>
            <person name="Cho S.-J."/>
            <person name="Edsinger-Gonzales E."/>
            <person name="Havlak P."/>
            <person name="Kuo D.-H."/>
            <person name="Larsson T."/>
            <person name="Lv J."/>
            <person name="Arendt D."/>
            <person name="Savage R."/>
            <person name="Osoegawa K."/>
            <person name="de Jong P."/>
            <person name="Lindberg D.R."/>
            <person name="Seaver E.C."/>
            <person name="Weisblat D.A."/>
            <person name="Putnam N.H."/>
            <person name="Grigoriev I.V."/>
            <person name="Rokhsar D.S."/>
        </authorList>
    </citation>
    <scope>NUCLEOTIDE SEQUENCE</scope>
    <source>
        <strain evidence="6">I ESC-2004</strain>
    </source>
</reference>
<feature type="transmembrane region" description="Helical" evidence="2">
    <location>
        <begin position="873"/>
        <end position="894"/>
    </location>
</feature>
<feature type="transmembrane region" description="Helical" evidence="2">
    <location>
        <begin position="671"/>
        <end position="691"/>
    </location>
</feature>
<evidence type="ECO:0000256" key="3">
    <source>
        <dbReference type="SAM" id="SignalP"/>
    </source>
</evidence>
<feature type="transmembrane region" description="Helical" evidence="2">
    <location>
        <begin position="961"/>
        <end position="980"/>
    </location>
</feature>
<dbReference type="OrthoDB" id="5956805at2759"/>
<feature type="transmembrane region" description="Helical" evidence="2">
    <location>
        <begin position="1076"/>
        <end position="1096"/>
    </location>
</feature>
<dbReference type="SUPFAM" id="SSF51126">
    <property type="entry name" value="Pectin lyase-like"/>
    <property type="match status" value="1"/>
</dbReference>
<feature type="transmembrane region" description="Helical" evidence="2">
    <location>
        <begin position="835"/>
        <end position="853"/>
    </location>
</feature>
<dbReference type="EMBL" id="AMQN01009197">
    <property type="status" value="NOT_ANNOTATED_CDS"/>
    <property type="molecule type" value="Genomic_DNA"/>
</dbReference>
<feature type="signal peptide" evidence="3">
    <location>
        <begin position="1"/>
        <end position="23"/>
    </location>
</feature>
<evidence type="ECO:0000313" key="5">
    <source>
        <dbReference type="EnsemblMetazoa" id="CapteP204135"/>
    </source>
</evidence>
<dbReference type="HOGENOM" id="CLU_274323_0_0_1"/>
<keyword evidence="6" id="KW-1185">Reference proteome</keyword>
<organism evidence="4">
    <name type="scientific">Capitella teleta</name>
    <name type="common">Polychaete worm</name>
    <dbReference type="NCBI Taxonomy" id="283909"/>
    <lineage>
        <taxon>Eukaryota</taxon>
        <taxon>Metazoa</taxon>
        <taxon>Spiralia</taxon>
        <taxon>Lophotrochozoa</taxon>
        <taxon>Annelida</taxon>
        <taxon>Polychaeta</taxon>
        <taxon>Sedentaria</taxon>
        <taxon>Scolecida</taxon>
        <taxon>Capitellidae</taxon>
        <taxon>Capitella</taxon>
    </lineage>
</organism>
<feature type="transmembrane region" description="Helical" evidence="2">
    <location>
        <begin position="1017"/>
        <end position="1037"/>
    </location>
</feature>
<keyword evidence="2" id="KW-0812">Transmembrane</keyword>
<sequence length="1169" mass="130661">MSYNWVLVCGIGLLLLISQIAQGRESWIVSSSGKDVPGCGTKVSAACASIGYVLQKAPPTSRIMVDGSNTTYTYNVCGFKKPIIWTKSVTIVGILGVPRIGCPWHHESNHLWKFYPDDPQRMISFENIRIQNGRMTVNGRLGLTNATLYNTAIWTDDGCEKFEFEISNVLVERGLDWHGTEATMGPRSPVGSYIECEEIRGSMSSSLFEDVIMEIDAIWYGDLTVTNSNFSKKLAQETGVGGLNITLPWTHGRLEVRNCIFENQVHFEPIYSAVNIESAALRVESRTFTMGRNDVSDVNVTVIDSIFRHNERAISISRTFKHVNIAWCKFHDNFVMHAAAAIRLAISALVVTVKHCEFMNNAAGFNRHQAIPGNFEFDGDQVQITNERINGVISLVGKGGAIRIHKGRVLLHNCTFINNTARLLGGSVFVDRLGEVVMADSYFQNSDSGLIAMQGDILYSSGLVRISNITFDVNVADNHVSILRHGGTHWSMDVTQIYFKCPIGHRLSTVNATSHKIANGEGLLRSHKLDQLYYYCETCNNNQYSLDRGSIRYAVTGNESRYMTLMINGKQPFQTHPVLYTYSNITCHDCPYGAHCDNGIKAVANFWGYVSDNRAAFQHCPPGYCCSSTNCPSINTCAKDRVGTLCGQCKPGTSEALFSPNCLPDNHCTSFTWITPVTLLMASVYVLFLMYQKDLRDSLSKWTLTWDYDICCTKCKTETQPAATTNGQTLRCRETHNPEEEPALNGNPTSSTDVPHAKKLGAEGGFMVILFYYFQDALLLNIESVYSKNMSEFERRMKSFLLGLFRFRLDFYQFLEDVCIYPGMQPVSKLLLKSLFVPYVIMTFGFLYAVAALKKRLTTKQQVPNEQRLHRFLCNTTFSGRLAGGFTLAMLFTYQKLATATFTLLNCVPVADKSVLFLDGTNECFGGWQFAIMTYALVSVIPFSVILMVGPPLLRQKRISLSQFFIGCLFPLPSLIIWAVRNVKRKPIVREVALKEDTRIVLELLQGPFKEHDSPSVLGQLCWAGVLLARRLILFMCYTFINDVLVRLLCMMSACFIILMHHMYVQPYKNSRGNVAGSFSAAALLVVGSINLLKASFEAAEYIPKGPYKLLMHICVEIENTLVLWLPLAGVCSILFLILSKVVFTSANAIYLRGLRGSRQSAPNPHLPT</sequence>
<keyword evidence="2" id="KW-0472">Membrane</keyword>
<feature type="transmembrane region" description="Helical" evidence="2">
    <location>
        <begin position="928"/>
        <end position="949"/>
    </location>
</feature>
<protein>
    <recommendedName>
        <fullName evidence="7">Right handed beta helix domain-containing protein</fullName>
    </recommendedName>
</protein>
<proteinExistence type="predicted"/>
<dbReference type="Proteomes" id="UP000014760">
    <property type="component" value="Unassembled WGS sequence"/>
</dbReference>
<gene>
    <name evidence="4" type="ORF">CAPTEDRAFT_204135</name>
</gene>
<keyword evidence="2" id="KW-1133">Transmembrane helix</keyword>
<evidence type="ECO:0000256" key="2">
    <source>
        <dbReference type="SAM" id="Phobius"/>
    </source>
</evidence>
<feature type="region of interest" description="Disordered" evidence="1">
    <location>
        <begin position="726"/>
        <end position="754"/>
    </location>
</feature>
<dbReference type="InterPro" id="IPR011050">
    <property type="entry name" value="Pectin_lyase_fold/virulence"/>
</dbReference>
<keyword evidence="3" id="KW-0732">Signal</keyword>
<evidence type="ECO:0000313" key="4">
    <source>
        <dbReference type="EMBL" id="ELU01576.1"/>
    </source>
</evidence>
<evidence type="ECO:0000313" key="6">
    <source>
        <dbReference type="Proteomes" id="UP000014760"/>
    </source>
</evidence>
<name>R7U646_CAPTE</name>
<dbReference type="PANTHER" id="PTHR11319:SF35">
    <property type="entry name" value="OUTER MEMBRANE PROTEIN PMPC-RELATED"/>
    <property type="match status" value="1"/>
</dbReference>
<reference evidence="5" key="3">
    <citation type="submission" date="2015-06" db="UniProtKB">
        <authorList>
            <consortium name="EnsemblMetazoa"/>
        </authorList>
    </citation>
    <scope>IDENTIFICATION</scope>
</reference>
<dbReference type="EMBL" id="KB304922">
    <property type="protein sequence ID" value="ELU01576.1"/>
    <property type="molecule type" value="Genomic_DNA"/>
</dbReference>
<feature type="transmembrane region" description="Helical" evidence="2">
    <location>
        <begin position="1044"/>
        <end position="1064"/>
    </location>
</feature>
<evidence type="ECO:0000256" key="1">
    <source>
        <dbReference type="SAM" id="MobiDB-lite"/>
    </source>
</evidence>
<evidence type="ECO:0008006" key="7">
    <source>
        <dbReference type="Google" id="ProtNLM"/>
    </source>
</evidence>
<feature type="chain" id="PRO_5008787685" description="Right handed beta helix domain-containing protein" evidence="3">
    <location>
        <begin position="24"/>
        <end position="1169"/>
    </location>
</feature>
<dbReference type="AlphaFoldDB" id="R7U646"/>
<accession>R7U646</accession>
<dbReference type="PANTHER" id="PTHR11319">
    <property type="entry name" value="G PROTEIN-COUPLED RECEPTOR-RELATED"/>
    <property type="match status" value="1"/>
</dbReference>
<dbReference type="EnsemblMetazoa" id="CapteT204135">
    <property type="protein sequence ID" value="CapteP204135"/>
    <property type="gene ID" value="CapteG204135"/>
</dbReference>